<dbReference type="RefSeq" id="WP_111570961.1">
    <property type="nucleotide sequence ID" value="NZ_QLME01000002.1"/>
</dbReference>
<evidence type="ECO:0000256" key="3">
    <source>
        <dbReference type="ARBA" id="ARBA00022679"/>
    </source>
</evidence>
<gene>
    <name evidence="8" type="ORF">C8C77_10132</name>
</gene>
<dbReference type="InterPro" id="IPR003188">
    <property type="entry name" value="PTS_IIA_lac/cel"/>
</dbReference>
<evidence type="ECO:0000256" key="2">
    <source>
        <dbReference type="ARBA" id="ARBA00022597"/>
    </source>
</evidence>
<keyword evidence="6" id="KW-0479">Metal-binding</keyword>
<evidence type="ECO:0000313" key="9">
    <source>
        <dbReference type="Proteomes" id="UP000294697"/>
    </source>
</evidence>
<organism evidence="8 9">
    <name type="scientific">Halanaerobium saccharolyticum</name>
    <dbReference type="NCBI Taxonomy" id="43595"/>
    <lineage>
        <taxon>Bacteria</taxon>
        <taxon>Bacillati</taxon>
        <taxon>Bacillota</taxon>
        <taxon>Clostridia</taxon>
        <taxon>Halanaerobiales</taxon>
        <taxon>Halanaerobiaceae</taxon>
        <taxon>Halanaerobium</taxon>
    </lineage>
</organism>
<keyword evidence="3" id="KW-0808">Transferase</keyword>
<sequence>MTNEEIIFKIITEAGDAKSLAFEALKEARKGDFKKARKKLKKANKNFNNAHDVQTDLISKEANGQKNEVSILMVHAQDHLTSATLAKDLIKEMVKMQEEIFNLKENKQ</sequence>
<dbReference type="InterPro" id="IPR036542">
    <property type="entry name" value="PTS_IIA_lac/cel_sf"/>
</dbReference>
<comment type="cofactor">
    <cofactor evidence="6">
        <name>Mg(2+)</name>
        <dbReference type="ChEBI" id="CHEBI:18420"/>
    </cofactor>
    <text evidence="6">Binds 1 Mg(2+) ion per trimer.</text>
</comment>
<keyword evidence="4" id="KW-0598">Phosphotransferase system</keyword>
<dbReference type="PROSITE" id="PS51095">
    <property type="entry name" value="PTS_EIIA_TYPE_3"/>
    <property type="match status" value="1"/>
</dbReference>
<dbReference type="GO" id="GO:0046872">
    <property type="term" value="F:metal ion binding"/>
    <property type="evidence" value="ECO:0007669"/>
    <property type="project" value="UniProtKB-KW"/>
</dbReference>
<evidence type="ECO:0000256" key="1">
    <source>
        <dbReference type="ARBA" id="ARBA00022448"/>
    </source>
</evidence>
<dbReference type="AlphaFoldDB" id="A0A4R7ZBD7"/>
<evidence type="ECO:0000256" key="7">
    <source>
        <dbReference type="PROSITE-ProRule" id="PRU00418"/>
    </source>
</evidence>
<evidence type="ECO:0000256" key="4">
    <source>
        <dbReference type="ARBA" id="ARBA00022683"/>
    </source>
</evidence>
<dbReference type="Pfam" id="PF02255">
    <property type="entry name" value="PTS_IIA"/>
    <property type="match status" value="1"/>
</dbReference>
<dbReference type="GO" id="GO:0009401">
    <property type="term" value="P:phosphoenolpyruvate-dependent sugar phosphotransferase system"/>
    <property type="evidence" value="ECO:0007669"/>
    <property type="project" value="UniProtKB-KW"/>
</dbReference>
<feature type="binding site" evidence="6">
    <location>
        <position position="78"/>
    </location>
    <ligand>
        <name>Mg(2+)</name>
        <dbReference type="ChEBI" id="CHEBI:18420"/>
        <note>ligand shared between all trimeric partners</note>
    </ligand>
</feature>
<dbReference type="EMBL" id="SODA01000001">
    <property type="protein sequence ID" value="TDW07563.1"/>
    <property type="molecule type" value="Genomic_DNA"/>
</dbReference>
<dbReference type="PIRSF" id="PIRSF000699">
    <property type="entry name" value="PTS_IILac_III"/>
    <property type="match status" value="1"/>
</dbReference>
<dbReference type="GO" id="GO:0016740">
    <property type="term" value="F:transferase activity"/>
    <property type="evidence" value="ECO:0007669"/>
    <property type="project" value="UniProtKB-KW"/>
</dbReference>
<evidence type="ECO:0000256" key="6">
    <source>
        <dbReference type="PIRSR" id="PIRSR000699-2"/>
    </source>
</evidence>
<keyword evidence="1" id="KW-0813">Transport</keyword>
<keyword evidence="2" id="KW-0762">Sugar transport</keyword>
<reference evidence="8 9" key="1">
    <citation type="submission" date="2019-03" db="EMBL/GenBank/DDBJ databases">
        <title>Subsurface microbial communities from deep shales in Ohio and West Virginia, USA.</title>
        <authorList>
            <person name="Wrighton K."/>
        </authorList>
    </citation>
    <scope>NUCLEOTIDE SEQUENCE [LARGE SCALE GENOMIC DNA]</scope>
    <source>
        <strain evidence="8 9">MSL9.2</strain>
    </source>
</reference>
<dbReference type="SUPFAM" id="SSF46973">
    <property type="entry name" value="Enzyme IIa from lactose specific PTS, IIa-lac"/>
    <property type="match status" value="1"/>
</dbReference>
<dbReference type="PANTHER" id="PTHR34382:SF7">
    <property type="entry name" value="PTS SYSTEM N,N'-DIACETYLCHITOBIOSE-SPECIFIC EIIA COMPONENT"/>
    <property type="match status" value="1"/>
</dbReference>
<protein>
    <submittedName>
        <fullName evidence="8">PTS system cellobiose-specific IIA component</fullName>
    </submittedName>
</protein>
<feature type="active site" description="Tele-phosphohistidine intermediate" evidence="5">
    <location>
        <position position="75"/>
    </location>
</feature>
<feature type="modified residue" description="Phosphohistidine; by HPr" evidence="7">
    <location>
        <position position="75"/>
    </location>
</feature>
<comment type="caution">
    <text evidence="8">The sequence shown here is derived from an EMBL/GenBank/DDBJ whole genome shotgun (WGS) entry which is preliminary data.</text>
</comment>
<keyword evidence="6" id="KW-0460">Magnesium</keyword>
<dbReference type="PANTHER" id="PTHR34382">
    <property type="entry name" value="PTS SYSTEM N,N'-DIACETYLCHITOBIOSE-SPECIFIC EIIA COMPONENT"/>
    <property type="match status" value="1"/>
</dbReference>
<dbReference type="OrthoDB" id="389577at2"/>
<name>A0A4R7ZBD7_9FIRM</name>
<evidence type="ECO:0000313" key="8">
    <source>
        <dbReference type="EMBL" id="TDW07563.1"/>
    </source>
</evidence>
<accession>A0A4R7ZBD7</accession>
<proteinExistence type="predicted"/>
<evidence type="ECO:0000256" key="5">
    <source>
        <dbReference type="PIRSR" id="PIRSR000699-1"/>
    </source>
</evidence>
<dbReference type="Proteomes" id="UP000294697">
    <property type="component" value="Unassembled WGS sequence"/>
</dbReference>
<dbReference type="Gene3D" id="1.20.58.80">
    <property type="entry name" value="Phosphotransferase system, lactose/cellobiose-type IIA subunit"/>
    <property type="match status" value="1"/>
</dbReference>